<reference evidence="1 2" key="1">
    <citation type="submission" date="2024-07" db="EMBL/GenBank/DDBJ databases">
        <authorList>
            <person name="Akdeniz Z."/>
        </authorList>
    </citation>
    <scope>NUCLEOTIDE SEQUENCE [LARGE SCALE GENOMIC DNA]</scope>
</reference>
<protein>
    <recommendedName>
        <fullName evidence="3">N-acetyltransferase domain-containing protein</fullName>
    </recommendedName>
</protein>
<dbReference type="SUPFAM" id="SSF55729">
    <property type="entry name" value="Acyl-CoA N-acyltransferases (Nat)"/>
    <property type="match status" value="1"/>
</dbReference>
<dbReference type="Gene3D" id="3.40.630.30">
    <property type="match status" value="1"/>
</dbReference>
<name>A0ABP1GGU1_9EUKA</name>
<dbReference type="EMBL" id="CAXDID020000002">
    <property type="protein sequence ID" value="CAL5971340.1"/>
    <property type="molecule type" value="Genomic_DNA"/>
</dbReference>
<evidence type="ECO:0008006" key="3">
    <source>
        <dbReference type="Google" id="ProtNLM"/>
    </source>
</evidence>
<evidence type="ECO:0000313" key="1">
    <source>
        <dbReference type="EMBL" id="CAL5971340.1"/>
    </source>
</evidence>
<accession>A0ABP1GGU1</accession>
<sequence length="391" mass="43496">MLHITPMKLFNKAFDAVQKELPVNANMTYKLIEGCKMMHRATHIVDGDRITAFASFIPSYLIKYIDTSDTKKHIKALNQNIAYPLSASSTSQYSKSIIVTFIGASEENLKKVLYLPAVQATFKQFPLVIPKVSTVLDLQKLLSNVQLIKDNFVIFPQDLDQLILTEPTKAGPILSKSNVLLHPIIIDTPAELKVCSMIMREAFINDPASCVYQPDVNKRQDFVENLGHMIAKDTLDRGTNYLLCQYNAKNISIQQAGVCALTSPPGSTDRFFGKDINAGITMFKHIGTAVIAVSGILSRVHEQHCGQKDNHGYVAMLGSTVQNTGLGNAVLQIPEDIAEQVNADFYLENSNTKNLKFYTGRGLVLQEQIEVAHEGRSAPYYIMRKDAKRTQ</sequence>
<comment type="caution">
    <text evidence="1">The sequence shown here is derived from an EMBL/GenBank/DDBJ whole genome shotgun (WGS) entry which is preliminary data.</text>
</comment>
<proteinExistence type="predicted"/>
<organism evidence="1 2">
    <name type="scientific">Hexamita inflata</name>
    <dbReference type="NCBI Taxonomy" id="28002"/>
    <lineage>
        <taxon>Eukaryota</taxon>
        <taxon>Metamonada</taxon>
        <taxon>Diplomonadida</taxon>
        <taxon>Hexamitidae</taxon>
        <taxon>Hexamitinae</taxon>
        <taxon>Hexamita</taxon>
    </lineage>
</organism>
<keyword evidence="2" id="KW-1185">Reference proteome</keyword>
<gene>
    <name evidence="1" type="ORF">HINF_LOCUS1280</name>
</gene>
<dbReference type="InterPro" id="IPR016181">
    <property type="entry name" value="Acyl_CoA_acyltransferase"/>
</dbReference>
<evidence type="ECO:0000313" key="2">
    <source>
        <dbReference type="Proteomes" id="UP001642409"/>
    </source>
</evidence>
<dbReference type="Proteomes" id="UP001642409">
    <property type="component" value="Unassembled WGS sequence"/>
</dbReference>